<dbReference type="Pfam" id="PF12471">
    <property type="entry name" value="GTP_CH_N"/>
    <property type="match status" value="1"/>
</dbReference>
<dbReference type="AlphaFoldDB" id="A0A508SUK9"/>
<gene>
    <name evidence="6" type="primary">ribA</name>
    <name evidence="6" type="ORF">CI1B_12950</name>
</gene>
<dbReference type="NCBIfam" id="NF005536">
    <property type="entry name" value="PRK07198.1"/>
    <property type="match status" value="1"/>
</dbReference>
<keyword evidence="7" id="KW-1185">Reference proteome</keyword>
<dbReference type="InterPro" id="IPR022163">
    <property type="entry name" value="GTP_CH_N"/>
</dbReference>
<keyword evidence="1" id="KW-0547">Nucleotide-binding</keyword>
<feature type="domain" description="GTP cyclohydrolase N-terminal" evidence="5">
    <location>
        <begin position="48"/>
        <end position="236"/>
    </location>
</feature>
<feature type="domain" description="GTP cyclohydrolase II" evidence="4">
    <location>
        <begin position="262"/>
        <end position="413"/>
    </location>
</feature>
<dbReference type="Proteomes" id="UP000328092">
    <property type="component" value="Unassembled WGS sequence"/>
</dbReference>
<evidence type="ECO:0000256" key="3">
    <source>
        <dbReference type="ARBA" id="ARBA00023134"/>
    </source>
</evidence>
<sequence length="454" mass="50100">MTVRNGRCVRPQFGHTEESFDCRQSGWSARPSVDISWCVMTRSNRTDHIRITSHPAPGAKVEFPIHWGAATARERGPVIGTVSRPQQRNVIGTHSGSYSIYRALAVSSGALDPIRRPDLTNTQPAATIGPFPEWTDPNRIVSLDPWGHLAAEAFSKEIAEGVDIRPSIAITRARLDLPELQAAISAGRLKRDGVVVHEGGSVSVVKIAIDPVWYLPGIAARFATTENNLRRQLFEQTAGMFPELVTRPDLHVFLPPIGGTTAYLFGDVAKLPDHRTSITCRVHDECNGSDVFGSDICTCRPYLLHGIEECVRAGQTGGLGIIIYNRKEGRALGEVTKFLVYNARKRQEGGDAAAQYFERTECVAGVQDARFQQLMPDVVHWLGLKRIDRFVSMSDMKYDALVSQGIDIVERVPLPDDLVPADAQVEIVAKKAAGYYSPEEPTQRDFVGRSLDKY</sequence>
<dbReference type="PANTHER" id="PTHR47259">
    <property type="match status" value="1"/>
</dbReference>
<evidence type="ECO:0000313" key="7">
    <source>
        <dbReference type="Proteomes" id="UP000328092"/>
    </source>
</evidence>
<dbReference type="Gene3D" id="3.40.50.10990">
    <property type="entry name" value="GTP cyclohydrolase II"/>
    <property type="match status" value="1"/>
</dbReference>
<dbReference type="EC" id="3.5.4.25" evidence="6"/>
<dbReference type="InterPro" id="IPR036144">
    <property type="entry name" value="RibA-like_sf"/>
</dbReference>
<protein>
    <submittedName>
        <fullName evidence="6">GTP cyclohydrolase-2</fullName>
        <ecNumber evidence="6">3.5.4.25</ecNumber>
    </submittedName>
</protein>
<organism evidence="6 7">
    <name type="scientific">Bradyrhizobium ivorense</name>
    <dbReference type="NCBI Taxonomy" id="2511166"/>
    <lineage>
        <taxon>Bacteria</taxon>
        <taxon>Pseudomonadati</taxon>
        <taxon>Pseudomonadota</taxon>
        <taxon>Alphaproteobacteria</taxon>
        <taxon>Hyphomicrobiales</taxon>
        <taxon>Nitrobacteraceae</taxon>
        <taxon>Bradyrhizobium</taxon>
    </lineage>
</organism>
<keyword evidence="3" id="KW-0342">GTP-binding</keyword>
<evidence type="ECO:0000256" key="2">
    <source>
        <dbReference type="ARBA" id="ARBA00022801"/>
    </source>
</evidence>
<dbReference type="InterPro" id="IPR032677">
    <property type="entry name" value="GTP_cyclohydro_II"/>
</dbReference>
<evidence type="ECO:0000259" key="4">
    <source>
        <dbReference type="Pfam" id="PF00925"/>
    </source>
</evidence>
<evidence type="ECO:0000256" key="1">
    <source>
        <dbReference type="ARBA" id="ARBA00022741"/>
    </source>
</evidence>
<evidence type="ECO:0000313" key="6">
    <source>
        <dbReference type="EMBL" id="VIO66183.1"/>
    </source>
</evidence>
<evidence type="ECO:0000259" key="5">
    <source>
        <dbReference type="Pfam" id="PF12471"/>
    </source>
</evidence>
<proteinExistence type="predicted"/>
<dbReference type="SUPFAM" id="SSF142695">
    <property type="entry name" value="RibA-like"/>
    <property type="match status" value="1"/>
</dbReference>
<dbReference type="PANTHER" id="PTHR47259:SF2">
    <property type="entry name" value="URACIL-REGULATED PROTEIN 1"/>
    <property type="match status" value="1"/>
</dbReference>
<dbReference type="Pfam" id="PF00925">
    <property type="entry name" value="GTP_cyclohydro2"/>
    <property type="match status" value="1"/>
</dbReference>
<accession>A0A508SUK9</accession>
<dbReference type="GO" id="GO:0003935">
    <property type="term" value="F:GTP cyclohydrolase II activity"/>
    <property type="evidence" value="ECO:0007669"/>
    <property type="project" value="UniProtKB-EC"/>
</dbReference>
<dbReference type="InterPro" id="IPR000926">
    <property type="entry name" value="RibA"/>
</dbReference>
<comment type="caution">
    <text evidence="6">The sequence shown here is derived from an EMBL/GenBank/DDBJ whole genome shotgun (WGS) entry which is preliminary data.</text>
</comment>
<dbReference type="CDD" id="cd00641">
    <property type="entry name" value="GTP_cyclohydro2"/>
    <property type="match status" value="1"/>
</dbReference>
<dbReference type="EMBL" id="CAADFC020000004">
    <property type="protein sequence ID" value="VIO66183.1"/>
    <property type="molecule type" value="Genomic_DNA"/>
</dbReference>
<keyword evidence="2 6" id="KW-0378">Hydrolase</keyword>
<name>A0A508SUK9_9BRAD</name>
<reference evidence="6" key="1">
    <citation type="submission" date="2019-02" db="EMBL/GenBank/DDBJ databases">
        <authorList>
            <person name="Pothier F.J."/>
        </authorList>
    </citation>
    <scope>NUCLEOTIDE SEQUENCE</scope>
    <source>
        <strain evidence="6">CI-1B</strain>
    </source>
</reference>
<dbReference type="GO" id="GO:0009231">
    <property type="term" value="P:riboflavin biosynthetic process"/>
    <property type="evidence" value="ECO:0007669"/>
    <property type="project" value="UniProtKB-UniPathway"/>
</dbReference>
<dbReference type="GO" id="GO:0005525">
    <property type="term" value="F:GTP binding"/>
    <property type="evidence" value="ECO:0007669"/>
    <property type="project" value="UniProtKB-KW"/>
</dbReference>
<dbReference type="UniPathway" id="UPA00275"/>